<dbReference type="RefSeq" id="WP_187596494.1">
    <property type="nucleotide sequence ID" value="NZ_CP060714.1"/>
</dbReference>
<keyword evidence="3" id="KW-1185">Reference proteome</keyword>
<protein>
    <recommendedName>
        <fullName evidence="4">Secreted protein</fullName>
    </recommendedName>
</protein>
<organism evidence="2 3">
    <name type="scientific">Diaphorobacter ruginosibacter</name>
    <dbReference type="NCBI Taxonomy" id="1715720"/>
    <lineage>
        <taxon>Bacteria</taxon>
        <taxon>Pseudomonadati</taxon>
        <taxon>Pseudomonadota</taxon>
        <taxon>Betaproteobacteria</taxon>
        <taxon>Burkholderiales</taxon>
        <taxon>Comamonadaceae</taxon>
        <taxon>Diaphorobacter</taxon>
    </lineage>
</organism>
<feature type="chain" id="PRO_5028801435" description="Secreted protein" evidence="1">
    <location>
        <begin position="34"/>
        <end position="153"/>
    </location>
</feature>
<dbReference type="Proteomes" id="UP000515811">
    <property type="component" value="Chromosome"/>
</dbReference>
<dbReference type="KEGG" id="drg:H9K76_16915"/>
<feature type="signal peptide" evidence="1">
    <location>
        <begin position="1"/>
        <end position="33"/>
    </location>
</feature>
<sequence length="153" mass="16853">MTVSHSPRQHLSTTARLAAVLLWGLASGLAAHAAPSCDAQQFSKVQEQLARVASWDRFAQLYENAGACDRAEQTRAFTQAVARLSARPGGVSQLDAAVRKRSWLKPVVLRHLRSGAVGREDSRKIVANVERACPQRKQTQLCRDVRITLRGKK</sequence>
<evidence type="ECO:0008006" key="4">
    <source>
        <dbReference type="Google" id="ProtNLM"/>
    </source>
</evidence>
<evidence type="ECO:0000256" key="1">
    <source>
        <dbReference type="SAM" id="SignalP"/>
    </source>
</evidence>
<proteinExistence type="predicted"/>
<reference evidence="2 3" key="1">
    <citation type="submission" date="2020-08" db="EMBL/GenBank/DDBJ databases">
        <title>Genome sequence of Diaphorobacter ruginosibacter DSM 27467T.</title>
        <authorList>
            <person name="Hyun D.-W."/>
            <person name="Bae J.-W."/>
        </authorList>
    </citation>
    <scope>NUCLEOTIDE SEQUENCE [LARGE SCALE GENOMIC DNA]</scope>
    <source>
        <strain evidence="2 3">DSM 27467</strain>
    </source>
</reference>
<dbReference type="EMBL" id="CP060714">
    <property type="protein sequence ID" value="QNN56225.1"/>
    <property type="molecule type" value="Genomic_DNA"/>
</dbReference>
<evidence type="ECO:0000313" key="3">
    <source>
        <dbReference type="Proteomes" id="UP000515811"/>
    </source>
</evidence>
<name>A0A7G9RKV0_9BURK</name>
<dbReference type="AlphaFoldDB" id="A0A7G9RKV0"/>
<keyword evidence="1" id="KW-0732">Signal</keyword>
<gene>
    <name evidence="2" type="ORF">H9K76_16915</name>
</gene>
<evidence type="ECO:0000313" key="2">
    <source>
        <dbReference type="EMBL" id="QNN56225.1"/>
    </source>
</evidence>
<accession>A0A7G9RKV0</accession>